<proteinExistence type="predicted"/>
<dbReference type="SUPFAM" id="SSF49503">
    <property type="entry name" value="Cupredoxins"/>
    <property type="match status" value="1"/>
</dbReference>
<dbReference type="Gene3D" id="2.60.40.420">
    <property type="entry name" value="Cupredoxins - blue copper proteins"/>
    <property type="match status" value="1"/>
</dbReference>
<protein>
    <recommendedName>
        <fullName evidence="2">EfeO-type cupredoxin-like domain-containing protein</fullName>
    </recommendedName>
</protein>
<dbReference type="OrthoDB" id="9773354at2"/>
<dbReference type="InterPro" id="IPR028096">
    <property type="entry name" value="EfeO_Cupredoxin"/>
</dbReference>
<dbReference type="RefSeq" id="WP_136373739.1">
    <property type="nucleotide sequence ID" value="NZ_SSOB01000065.1"/>
</dbReference>
<dbReference type="AlphaFoldDB" id="A0A4S4BFA7"/>
<gene>
    <name evidence="3" type="ORF">E6C55_31110</name>
</gene>
<accession>A0A4S4BFA7</accession>
<sequence>MNKVVFISKKKVQWYLILAVVVVVAGVYFGWQQNKPATATLTDSSTQVFSLVTGEFTSTTSDNKQLEAYVWAPSTIIVKKGVPVELRITGVSGQSHPFVIEGLGSDGQGIKGNVQKGKTTVVSFTPTEAGTYPIVCTTHSDPATSIPMVGYLIVQ</sequence>
<keyword evidence="1" id="KW-0472">Membrane</keyword>
<keyword evidence="4" id="KW-1185">Reference proteome</keyword>
<feature type="transmembrane region" description="Helical" evidence="1">
    <location>
        <begin position="12"/>
        <end position="31"/>
    </location>
</feature>
<evidence type="ECO:0000313" key="3">
    <source>
        <dbReference type="EMBL" id="THF72996.1"/>
    </source>
</evidence>
<dbReference type="EMBL" id="SSOB01000065">
    <property type="protein sequence ID" value="THF72996.1"/>
    <property type="molecule type" value="Genomic_DNA"/>
</dbReference>
<name>A0A4S4BFA7_9BACL</name>
<feature type="domain" description="EfeO-type cupredoxin-like" evidence="2">
    <location>
        <begin position="70"/>
        <end position="142"/>
    </location>
</feature>
<evidence type="ECO:0000256" key="1">
    <source>
        <dbReference type="SAM" id="Phobius"/>
    </source>
</evidence>
<comment type="caution">
    <text evidence="3">The sequence shown here is derived from an EMBL/GenBank/DDBJ whole genome shotgun (WGS) entry which is preliminary data.</text>
</comment>
<evidence type="ECO:0000313" key="4">
    <source>
        <dbReference type="Proteomes" id="UP000310636"/>
    </source>
</evidence>
<evidence type="ECO:0000259" key="2">
    <source>
        <dbReference type="Pfam" id="PF13473"/>
    </source>
</evidence>
<reference evidence="3 4" key="1">
    <citation type="submission" date="2019-04" db="EMBL/GenBank/DDBJ databases">
        <title>Cohnella sp. nov. isolated from preserved vegetables.</title>
        <authorList>
            <person name="Lin S.-Y."/>
            <person name="Hung M.-H."/>
            <person name="Young C.-C."/>
        </authorList>
    </citation>
    <scope>NUCLEOTIDE SEQUENCE [LARGE SCALE GENOMIC DNA]</scope>
    <source>
        <strain evidence="3 4">CC-MHH1044</strain>
    </source>
</reference>
<dbReference type="InterPro" id="IPR008972">
    <property type="entry name" value="Cupredoxin"/>
</dbReference>
<keyword evidence="1" id="KW-1133">Transmembrane helix</keyword>
<organism evidence="3 4">
    <name type="scientific">Cohnella fermenti</name>
    <dbReference type="NCBI Taxonomy" id="2565925"/>
    <lineage>
        <taxon>Bacteria</taxon>
        <taxon>Bacillati</taxon>
        <taxon>Bacillota</taxon>
        <taxon>Bacilli</taxon>
        <taxon>Bacillales</taxon>
        <taxon>Paenibacillaceae</taxon>
        <taxon>Cohnella</taxon>
    </lineage>
</organism>
<keyword evidence="1" id="KW-0812">Transmembrane</keyword>
<dbReference type="Proteomes" id="UP000310636">
    <property type="component" value="Unassembled WGS sequence"/>
</dbReference>
<dbReference type="Pfam" id="PF13473">
    <property type="entry name" value="Cupredoxin_1"/>
    <property type="match status" value="1"/>
</dbReference>